<feature type="transmembrane region" description="Helical" evidence="1">
    <location>
        <begin position="47"/>
        <end position="65"/>
    </location>
</feature>
<feature type="transmembrane region" description="Helical" evidence="1">
    <location>
        <begin position="109"/>
        <end position="129"/>
    </location>
</feature>
<keyword evidence="3" id="KW-1185">Reference proteome</keyword>
<reference evidence="2 3" key="1">
    <citation type="journal article" date="2019" name="Int. J. Syst. Evol. Microbiol.">
        <title>The Global Catalogue of Microorganisms (GCM) 10K type strain sequencing project: providing services to taxonomists for standard genome sequencing and annotation.</title>
        <authorList>
            <consortium name="The Broad Institute Genomics Platform"/>
            <consortium name="The Broad Institute Genome Sequencing Center for Infectious Disease"/>
            <person name="Wu L."/>
            <person name="Ma J."/>
        </authorList>
    </citation>
    <scope>NUCLEOTIDE SEQUENCE [LARGE SCALE GENOMIC DNA]</scope>
    <source>
        <strain evidence="2 3">JCM 10696</strain>
    </source>
</reference>
<keyword evidence="1" id="KW-0472">Membrane</keyword>
<proteinExistence type="predicted"/>
<protein>
    <recommendedName>
        <fullName evidence="4">DUF2752 domain-containing protein</fullName>
    </recommendedName>
</protein>
<dbReference type="InterPro" id="IPR021215">
    <property type="entry name" value="DUF2752"/>
</dbReference>
<name>A0ABN1Q979_9ACTN</name>
<sequence>MEAFMTGATALRRPVGTVAVRAAAMAALALSVAFAHGIHDPGILCPIRALTALPCPFCGGTTVFIELGSGHPVRALAANPLVFAGAIVFALAPLGLGARWQAWGPRVRAWILGTAIAGSGIWQLVRFGVL</sequence>
<accession>A0ABN1Q979</accession>
<evidence type="ECO:0008006" key="4">
    <source>
        <dbReference type="Google" id="ProtNLM"/>
    </source>
</evidence>
<gene>
    <name evidence="2" type="ORF">GCM10009550_07870</name>
</gene>
<dbReference type="Proteomes" id="UP001500665">
    <property type="component" value="Unassembled WGS sequence"/>
</dbReference>
<organism evidence="2 3">
    <name type="scientific">Actinocorallia libanotica</name>
    <dbReference type="NCBI Taxonomy" id="46162"/>
    <lineage>
        <taxon>Bacteria</taxon>
        <taxon>Bacillati</taxon>
        <taxon>Actinomycetota</taxon>
        <taxon>Actinomycetes</taxon>
        <taxon>Streptosporangiales</taxon>
        <taxon>Thermomonosporaceae</taxon>
        <taxon>Actinocorallia</taxon>
    </lineage>
</organism>
<feature type="transmembrane region" description="Helical" evidence="1">
    <location>
        <begin position="15"/>
        <end position="35"/>
    </location>
</feature>
<keyword evidence="1" id="KW-0812">Transmembrane</keyword>
<dbReference type="EMBL" id="BAAAHH010000002">
    <property type="protein sequence ID" value="GAA0939385.1"/>
    <property type="molecule type" value="Genomic_DNA"/>
</dbReference>
<dbReference type="Pfam" id="PF10825">
    <property type="entry name" value="DUF2752"/>
    <property type="match status" value="1"/>
</dbReference>
<evidence type="ECO:0000313" key="3">
    <source>
        <dbReference type="Proteomes" id="UP001500665"/>
    </source>
</evidence>
<feature type="transmembrane region" description="Helical" evidence="1">
    <location>
        <begin position="77"/>
        <end position="97"/>
    </location>
</feature>
<comment type="caution">
    <text evidence="2">The sequence shown here is derived from an EMBL/GenBank/DDBJ whole genome shotgun (WGS) entry which is preliminary data.</text>
</comment>
<keyword evidence="1" id="KW-1133">Transmembrane helix</keyword>
<evidence type="ECO:0000256" key="1">
    <source>
        <dbReference type="SAM" id="Phobius"/>
    </source>
</evidence>
<evidence type="ECO:0000313" key="2">
    <source>
        <dbReference type="EMBL" id="GAA0939385.1"/>
    </source>
</evidence>